<reference evidence="1 2" key="1">
    <citation type="journal article" date="2017" name="Front. Microbiol.">
        <title>New Insights into the Diversity of the Genus Faecalibacterium.</title>
        <authorList>
            <person name="Benevides L."/>
            <person name="Burman S."/>
            <person name="Martin R."/>
            <person name="Robert V."/>
            <person name="Thomas M."/>
            <person name="Miquel S."/>
            <person name="Chain F."/>
            <person name="Sokol H."/>
            <person name="Bermudez-Humaran L.G."/>
            <person name="Morrison M."/>
            <person name="Langella P."/>
            <person name="Azevedo V.A."/>
            <person name="Chatel J.M."/>
            <person name="Soares S."/>
        </authorList>
    </citation>
    <scope>NUCLEOTIDE SEQUENCE [LARGE SCALE GENOMIC DNA]</scope>
    <source>
        <strain evidence="1 2">AHMP21</strain>
    </source>
</reference>
<protein>
    <submittedName>
        <fullName evidence="1">Uncharacterized protein</fullName>
    </submittedName>
</protein>
<dbReference type="Proteomes" id="UP000220438">
    <property type="component" value="Unassembled WGS sequence"/>
</dbReference>
<dbReference type="EMBL" id="NOUW01000031">
    <property type="protein sequence ID" value="PDX88717.1"/>
    <property type="molecule type" value="Genomic_DNA"/>
</dbReference>
<comment type="caution">
    <text evidence="1">The sequence shown here is derived from an EMBL/GenBank/DDBJ whole genome shotgun (WGS) entry which is preliminary data.</text>
</comment>
<organism evidence="1 2">
    <name type="scientific">Faecalibacterium prausnitzii</name>
    <dbReference type="NCBI Taxonomy" id="853"/>
    <lineage>
        <taxon>Bacteria</taxon>
        <taxon>Bacillati</taxon>
        <taxon>Bacillota</taxon>
        <taxon>Clostridia</taxon>
        <taxon>Eubacteriales</taxon>
        <taxon>Oscillospiraceae</taxon>
        <taxon>Faecalibacterium</taxon>
    </lineage>
</organism>
<name>A0A2A7BBB9_9FIRM</name>
<sequence>MDGDAGIMVGIGNDITAVAEIIDSCIVTLIAAILREIHIQGIADMDSATCWFFTKNAALYGAIVGNGRTKHAAGNCTMIYNGH</sequence>
<gene>
    <name evidence="1" type="ORF">CHR61_11900</name>
</gene>
<proteinExistence type="predicted"/>
<accession>A0A2A7BBB9</accession>
<dbReference type="AlphaFoldDB" id="A0A2A7BBB9"/>
<evidence type="ECO:0000313" key="1">
    <source>
        <dbReference type="EMBL" id="PDX88717.1"/>
    </source>
</evidence>
<evidence type="ECO:0000313" key="2">
    <source>
        <dbReference type="Proteomes" id="UP000220438"/>
    </source>
</evidence>